<proteinExistence type="predicted"/>
<evidence type="ECO:0000313" key="2">
    <source>
        <dbReference type="EMBL" id="CAB96713.1"/>
    </source>
</evidence>
<dbReference type="VEuPathDB" id="PlasmoDB:PVW1_040005800"/>
<keyword evidence="1" id="KW-0812">Transmembrane</keyword>
<feature type="transmembrane region" description="Helical" evidence="1">
    <location>
        <begin position="283"/>
        <end position="303"/>
    </location>
</feature>
<protein>
    <submittedName>
        <fullName evidence="2">Vir26 protein</fullName>
    </submittedName>
</protein>
<dbReference type="AlphaFoldDB" id="Q7K6M6"/>
<dbReference type="EMBL" id="AL360354">
    <property type="protein sequence ID" value="CAB96713.1"/>
    <property type="molecule type" value="Genomic_DNA"/>
</dbReference>
<name>Q7K6M6_PLAVI</name>
<organism evidence="2">
    <name type="scientific">Plasmodium vivax</name>
    <name type="common">malaria parasite P. vivax</name>
    <dbReference type="NCBI Taxonomy" id="5855"/>
    <lineage>
        <taxon>Eukaryota</taxon>
        <taxon>Sar</taxon>
        <taxon>Alveolata</taxon>
        <taxon>Apicomplexa</taxon>
        <taxon>Aconoidasida</taxon>
        <taxon>Haemosporida</taxon>
        <taxon>Plasmodiidae</taxon>
        <taxon>Plasmodium</taxon>
        <taxon>Plasmodium (Plasmodium)</taxon>
    </lineage>
</organism>
<dbReference type="VEuPathDB" id="PlasmoDB:PVP01_0004740"/>
<keyword evidence="1" id="KW-0472">Membrane</keyword>
<evidence type="ECO:0000256" key="1">
    <source>
        <dbReference type="SAM" id="Phobius"/>
    </source>
</evidence>
<sequence>MSNDNDYTLENIKNKYSFIKDIDYYKIYKEFDKPCNIGFGNDACYSGSKDIWPQSHAVKELLEKIHSNLYKIYSTLSEDRSEYFDDFNPDDENICCMSLKYWLYDKIVTRDLEENEIKELFEGWKNHIHPNTKYHEIQHCEFHNLNKDEIKRIKKIYALNTILQSTMEISETCNENECKYKDYFEQGLIEFINSANKCSDDSMLEGYCAEFKDFLEICYKNNQNNGIKRFRDYFAPSVDNGMRYLLSVKNYPNPTLYAYINDNKWLNWERISDLLNAQKRTTIAATSIAGSAIGLSSIFYYLYKFTPFGSSIRKGKMKNIVNIEEEAHNSLLYTSDTEQIPFKNREYKVTYHNFSDT</sequence>
<reference evidence="2" key="1">
    <citation type="submission" date="2000-06" db="EMBL/GenBank/DDBJ databases">
        <authorList>
            <person name="Oliver K."/>
            <person name="Bowman S."/>
            <person name="Hall N."/>
            <person name="Quail M."/>
            <person name="Rajandream M.A."/>
            <person name="Harris D."/>
            <person name="del Portillo H.A."/>
            <person name="Lanzer M."/>
            <person name="Barrell B.G."/>
        </authorList>
    </citation>
    <scope>NUCLEOTIDE SEQUENCE</scope>
</reference>
<keyword evidence="1" id="KW-1133">Transmembrane helix</keyword>
<gene>
    <name evidence="2" type="primary">vir26</name>
</gene>
<accession>Q7K6M6</accession>
<dbReference type="VEuPathDB" id="PlasmoDB:PVX_164265"/>